<dbReference type="InterPro" id="IPR052386">
    <property type="entry name" value="GPSM"/>
</dbReference>
<evidence type="ECO:0000256" key="1">
    <source>
        <dbReference type="ARBA" id="ARBA00004496"/>
    </source>
</evidence>
<dbReference type="EMBL" id="GL732734">
    <property type="protein sequence ID" value="EFX65698.1"/>
    <property type="molecule type" value="Genomic_DNA"/>
</dbReference>
<dbReference type="Proteomes" id="UP000000305">
    <property type="component" value="Unassembled WGS sequence"/>
</dbReference>
<dbReference type="STRING" id="6669.E9HRF7"/>
<keyword evidence="3" id="KW-0677">Repeat</keyword>
<dbReference type="AlphaFoldDB" id="E9HRF7"/>
<organism evidence="4 5">
    <name type="scientific">Daphnia pulex</name>
    <name type="common">Water flea</name>
    <dbReference type="NCBI Taxonomy" id="6669"/>
    <lineage>
        <taxon>Eukaryota</taxon>
        <taxon>Metazoa</taxon>
        <taxon>Ecdysozoa</taxon>
        <taxon>Arthropoda</taxon>
        <taxon>Crustacea</taxon>
        <taxon>Branchiopoda</taxon>
        <taxon>Diplostraca</taxon>
        <taxon>Cladocera</taxon>
        <taxon>Anomopoda</taxon>
        <taxon>Daphniidae</taxon>
        <taxon>Daphnia</taxon>
    </lineage>
</organism>
<dbReference type="InParanoid" id="E9HRF7"/>
<name>E9HRF7_DAPPU</name>
<evidence type="ECO:0000256" key="2">
    <source>
        <dbReference type="ARBA" id="ARBA00022490"/>
    </source>
</evidence>
<sequence length="535" mass="62347">MKAGRLHLWSDCLSITKIRPRLPVDFLISWHPIATRLTIKLLSRGSTLLSFPAAKNSCRQLQLDGQGDILESAVLVYKRTNFIMDPTCKSFESLKEAGNQIFRETFRDDSLSPAVYQHRMCSALQYYNKAATLTRNPQEKSSILKNMAATKFRIGERLYTRKYQHQQPAFANLDSTLQLEKELKFYLEGSLEDFVEAVEIGKPFQNADWIYKLLGSQYDCALFLWDFFLKSLKNEKLPILFRQLHKFCWNLTGLGRSIFFLKLARLTFKNAIELQENGRFTESLQLLRDNYLNIEEAKKDKYQIEEAIELQESNFLHLSIGESTLARQKGDELWRGITMDQENIQMELVWDAVDCYVQSIVLSRDIKSLESEAMAHSHLGRLYELLRFNDKSHDHYKLTVDLVVAMQPKNFNNHPWYKQALAGLHQFQQQQRWKEKGEKERVRAPIVEELKGVLYEMKRASARSAESLIDFIYANHPPKNGQQKSADGNLKTQLKMALLHYHPDKQNMETHGLEWMVMAEEITLLLTFHFSVFKT</sequence>
<evidence type="ECO:0000313" key="4">
    <source>
        <dbReference type="EMBL" id="EFX65698.1"/>
    </source>
</evidence>
<keyword evidence="5" id="KW-1185">Reference proteome</keyword>
<dbReference type="OrthoDB" id="3135773at2759"/>
<dbReference type="PANTHER" id="PTHR45954:SF1">
    <property type="entry name" value="LD33695P"/>
    <property type="match status" value="1"/>
</dbReference>
<proteinExistence type="predicted"/>
<dbReference type="eggNOG" id="ENOG502S4EW">
    <property type="taxonomic scope" value="Eukaryota"/>
</dbReference>
<evidence type="ECO:0000313" key="5">
    <source>
        <dbReference type="Proteomes" id="UP000000305"/>
    </source>
</evidence>
<dbReference type="Gene3D" id="1.25.40.10">
    <property type="entry name" value="Tetratricopeptide repeat domain"/>
    <property type="match status" value="1"/>
</dbReference>
<protein>
    <submittedName>
        <fullName evidence="4">Uncharacterized protein</fullName>
    </submittedName>
</protein>
<dbReference type="OMA" id="WHPIATR"/>
<evidence type="ECO:0000256" key="3">
    <source>
        <dbReference type="ARBA" id="ARBA00022737"/>
    </source>
</evidence>
<reference evidence="4 5" key="1">
    <citation type="journal article" date="2011" name="Science">
        <title>The ecoresponsive genome of Daphnia pulex.</title>
        <authorList>
            <person name="Colbourne J.K."/>
            <person name="Pfrender M.E."/>
            <person name="Gilbert D."/>
            <person name="Thomas W.K."/>
            <person name="Tucker A."/>
            <person name="Oakley T.H."/>
            <person name="Tokishita S."/>
            <person name="Aerts A."/>
            <person name="Arnold G.J."/>
            <person name="Basu M.K."/>
            <person name="Bauer D.J."/>
            <person name="Caceres C.E."/>
            <person name="Carmel L."/>
            <person name="Casola C."/>
            <person name="Choi J.H."/>
            <person name="Detter J.C."/>
            <person name="Dong Q."/>
            <person name="Dusheyko S."/>
            <person name="Eads B.D."/>
            <person name="Frohlich T."/>
            <person name="Geiler-Samerotte K.A."/>
            <person name="Gerlach D."/>
            <person name="Hatcher P."/>
            <person name="Jogdeo S."/>
            <person name="Krijgsveld J."/>
            <person name="Kriventseva E.V."/>
            <person name="Kultz D."/>
            <person name="Laforsch C."/>
            <person name="Lindquist E."/>
            <person name="Lopez J."/>
            <person name="Manak J.R."/>
            <person name="Muller J."/>
            <person name="Pangilinan J."/>
            <person name="Patwardhan R.P."/>
            <person name="Pitluck S."/>
            <person name="Pritham E.J."/>
            <person name="Rechtsteiner A."/>
            <person name="Rho M."/>
            <person name="Rogozin I.B."/>
            <person name="Sakarya O."/>
            <person name="Salamov A."/>
            <person name="Schaack S."/>
            <person name="Shapiro H."/>
            <person name="Shiga Y."/>
            <person name="Skalitzky C."/>
            <person name="Smith Z."/>
            <person name="Souvorov A."/>
            <person name="Sung W."/>
            <person name="Tang Z."/>
            <person name="Tsuchiya D."/>
            <person name="Tu H."/>
            <person name="Vos H."/>
            <person name="Wang M."/>
            <person name="Wolf Y.I."/>
            <person name="Yamagata H."/>
            <person name="Yamada T."/>
            <person name="Ye Y."/>
            <person name="Shaw J.R."/>
            <person name="Andrews J."/>
            <person name="Crease T.J."/>
            <person name="Tang H."/>
            <person name="Lucas S.M."/>
            <person name="Robertson H.M."/>
            <person name="Bork P."/>
            <person name="Koonin E.V."/>
            <person name="Zdobnov E.M."/>
            <person name="Grigoriev I.V."/>
            <person name="Lynch M."/>
            <person name="Boore J.L."/>
        </authorList>
    </citation>
    <scope>NUCLEOTIDE SEQUENCE [LARGE SCALE GENOMIC DNA]</scope>
</reference>
<dbReference type="GO" id="GO:0005737">
    <property type="term" value="C:cytoplasm"/>
    <property type="evidence" value="ECO:0007669"/>
    <property type="project" value="UniProtKB-SubCell"/>
</dbReference>
<dbReference type="SUPFAM" id="SSF48452">
    <property type="entry name" value="TPR-like"/>
    <property type="match status" value="1"/>
</dbReference>
<dbReference type="KEGG" id="dpx:DAPPUDRAFT_117073"/>
<dbReference type="HOGENOM" id="CLU_026189_0_0_1"/>
<keyword evidence="2" id="KW-0963">Cytoplasm</keyword>
<accession>E9HRF7</accession>
<comment type="subcellular location">
    <subcellularLocation>
        <location evidence="1">Cytoplasm</location>
    </subcellularLocation>
</comment>
<dbReference type="InterPro" id="IPR011990">
    <property type="entry name" value="TPR-like_helical_dom_sf"/>
</dbReference>
<dbReference type="PANTHER" id="PTHR45954">
    <property type="entry name" value="LD33695P"/>
    <property type="match status" value="1"/>
</dbReference>
<gene>
    <name evidence="4" type="ORF">DAPPUDRAFT_117073</name>
</gene>